<organism evidence="3 4">
    <name type="scientific">Seohaeicola zhoushanensis</name>
    <dbReference type="NCBI Taxonomy" id="1569283"/>
    <lineage>
        <taxon>Bacteria</taxon>
        <taxon>Pseudomonadati</taxon>
        <taxon>Pseudomonadota</taxon>
        <taxon>Alphaproteobacteria</taxon>
        <taxon>Rhodobacterales</taxon>
        <taxon>Roseobacteraceae</taxon>
        <taxon>Seohaeicola</taxon>
    </lineage>
</organism>
<dbReference type="InterPro" id="IPR001387">
    <property type="entry name" value="Cro/C1-type_HTH"/>
</dbReference>
<evidence type="ECO:0000256" key="1">
    <source>
        <dbReference type="ARBA" id="ARBA00023125"/>
    </source>
</evidence>
<dbReference type="InterPro" id="IPR011051">
    <property type="entry name" value="RmlC_Cupin_sf"/>
</dbReference>
<dbReference type="CDD" id="cd00093">
    <property type="entry name" value="HTH_XRE"/>
    <property type="match status" value="1"/>
</dbReference>
<dbReference type="InterPro" id="IPR013096">
    <property type="entry name" value="Cupin_2"/>
</dbReference>
<dbReference type="GO" id="GO:0005829">
    <property type="term" value="C:cytosol"/>
    <property type="evidence" value="ECO:0007669"/>
    <property type="project" value="TreeGrafter"/>
</dbReference>
<dbReference type="SUPFAM" id="SSF47413">
    <property type="entry name" value="lambda repressor-like DNA-binding domains"/>
    <property type="match status" value="1"/>
</dbReference>
<dbReference type="PROSITE" id="PS50943">
    <property type="entry name" value="HTH_CROC1"/>
    <property type="match status" value="1"/>
</dbReference>
<comment type="caution">
    <text evidence="3">The sequence shown here is derived from an EMBL/GenBank/DDBJ whole genome shotgun (WGS) entry which is preliminary data.</text>
</comment>
<name>A0A8J3GVD9_9RHOB</name>
<reference evidence="3" key="1">
    <citation type="journal article" date="2014" name="Int. J. Syst. Evol. Microbiol.">
        <title>Complete genome sequence of Corynebacterium casei LMG S-19264T (=DSM 44701T), isolated from a smear-ripened cheese.</title>
        <authorList>
            <consortium name="US DOE Joint Genome Institute (JGI-PGF)"/>
            <person name="Walter F."/>
            <person name="Albersmeier A."/>
            <person name="Kalinowski J."/>
            <person name="Ruckert C."/>
        </authorList>
    </citation>
    <scope>NUCLEOTIDE SEQUENCE</scope>
    <source>
        <strain evidence="3">KCTC 42650</strain>
    </source>
</reference>
<evidence type="ECO:0000313" key="4">
    <source>
        <dbReference type="Proteomes" id="UP000626220"/>
    </source>
</evidence>
<dbReference type="EMBL" id="BNCJ01000002">
    <property type="protein sequence ID" value="GHF39153.1"/>
    <property type="molecule type" value="Genomic_DNA"/>
</dbReference>
<dbReference type="GO" id="GO:0003700">
    <property type="term" value="F:DNA-binding transcription factor activity"/>
    <property type="evidence" value="ECO:0007669"/>
    <property type="project" value="TreeGrafter"/>
</dbReference>
<dbReference type="SUPFAM" id="SSF51182">
    <property type="entry name" value="RmlC-like cupins"/>
    <property type="match status" value="1"/>
</dbReference>
<dbReference type="Proteomes" id="UP000626220">
    <property type="component" value="Unassembled WGS sequence"/>
</dbReference>
<dbReference type="Pfam" id="PF01381">
    <property type="entry name" value="HTH_3"/>
    <property type="match status" value="1"/>
</dbReference>
<dbReference type="InterPro" id="IPR050807">
    <property type="entry name" value="TransReg_Diox_bact_type"/>
</dbReference>
<dbReference type="Gene3D" id="1.10.260.40">
    <property type="entry name" value="lambda repressor-like DNA-binding domains"/>
    <property type="match status" value="1"/>
</dbReference>
<dbReference type="Gene3D" id="2.60.120.10">
    <property type="entry name" value="Jelly Rolls"/>
    <property type="match status" value="1"/>
</dbReference>
<protein>
    <submittedName>
        <fullName evidence="3">XRE family transcriptional regulator</fullName>
    </submittedName>
</protein>
<sequence length="208" mass="22701">MPDLSRLREMFGGGPEDKPRDGIDAPTSRFDIGTRLKALRVAANLSLSALAKASGVSKSNISKIENGLISPTFEMMEKISHGLGVPASVLLSRGNPGQIGISLTKNGQGIELDDPQYQFEFLFSDLQNRRMVPFVTTVTSHGTSSRAPAAHKGEEFFYVLSGAVDFMSGENERIAMGPGDAVYFDSNKPHLVVNRTSEQSRLLWVWLE</sequence>
<dbReference type="CDD" id="cd02209">
    <property type="entry name" value="cupin_XRE_C"/>
    <property type="match status" value="1"/>
</dbReference>
<dbReference type="PANTHER" id="PTHR46797">
    <property type="entry name" value="HTH-TYPE TRANSCRIPTIONAL REGULATOR"/>
    <property type="match status" value="1"/>
</dbReference>
<keyword evidence="1" id="KW-0238">DNA-binding</keyword>
<dbReference type="Pfam" id="PF07883">
    <property type="entry name" value="Cupin_2"/>
    <property type="match status" value="1"/>
</dbReference>
<accession>A0A8J3GVD9</accession>
<keyword evidence="4" id="KW-1185">Reference proteome</keyword>
<dbReference type="AlphaFoldDB" id="A0A8J3GVD9"/>
<evidence type="ECO:0000313" key="3">
    <source>
        <dbReference type="EMBL" id="GHF39153.1"/>
    </source>
</evidence>
<dbReference type="InterPro" id="IPR010982">
    <property type="entry name" value="Lambda_DNA-bd_dom_sf"/>
</dbReference>
<dbReference type="InterPro" id="IPR014710">
    <property type="entry name" value="RmlC-like_jellyroll"/>
</dbReference>
<feature type="domain" description="HTH cro/C1-type" evidence="2">
    <location>
        <begin position="36"/>
        <end position="90"/>
    </location>
</feature>
<dbReference type="GO" id="GO:0003677">
    <property type="term" value="F:DNA binding"/>
    <property type="evidence" value="ECO:0007669"/>
    <property type="project" value="UniProtKB-KW"/>
</dbReference>
<gene>
    <name evidence="3" type="ORF">GCM10017056_08280</name>
</gene>
<reference evidence="3" key="2">
    <citation type="submission" date="2020-09" db="EMBL/GenBank/DDBJ databases">
        <authorList>
            <person name="Sun Q."/>
            <person name="Kim S."/>
        </authorList>
    </citation>
    <scope>NUCLEOTIDE SEQUENCE</scope>
    <source>
        <strain evidence="3">KCTC 42650</strain>
    </source>
</reference>
<dbReference type="PANTHER" id="PTHR46797:SF20">
    <property type="entry name" value="BLR4304 PROTEIN"/>
    <property type="match status" value="1"/>
</dbReference>
<proteinExistence type="predicted"/>
<evidence type="ECO:0000259" key="2">
    <source>
        <dbReference type="PROSITE" id="PS50943"/>
    </source>
</evidence>
<dbReference type="SMART" id="SM00530">
    <property type="entry name" value="HTH_XRE"/>
    <property type="match status" value="1"/>
</dbReference>